<dbReference type="FunFam" id="1.10.287.2620:FF:000002">
    <property type="entry name" value="Dynein heavy chain 2, axonemal"/>
    <property type="match status" value="1"/>
</dbReference>
<keyword evidence="16" id="KW-0966">Cell projection</keyword>
<evidence type="ECO:0000256" key="22">
    <source>
        <dbReference type="SAM" id="Coils"/>
    </source>
</evidence>
<dbReference type="Pfam" id="PF17857">
    <property type="entry name" value="AAA_lid_1"/>
    <property type="match status" value="1"/>
</dbReference>
<evidence type="ECO:0000256" key="12">
    <source>
        <dbReference type="ARBA" id="ARBA00023054"/>
    </source>
</evidence>
<dbReference type="FunFam" id="3.40.50.300:FF:002141">
    <property type="entry name" value="Dynein heavy chain"/>
    <property type="match status" value="1"/>
</dbReference>
<dbReference type="FunFam" id="3.20.180.20:FF:000003">
    <property type="entry name" value="Dynein heavy chain 12, axonemal"/>
    <property type="match status" value="1"/>
</dbReference>
<dbReference type="InterPro" id="IPR003593">
    <property type="entry name" value="AAA+_ATPase"/>
</dbReference>
<dbReference type="KEGG" id="pmrn:116956757"/>
<evidence type="ECO:0000256" key="23">
    <source>
        <dbReference type="SAM" id="MobiDB-lite"/>
    </source>
</evidence>
<evidence type="ECO:0000259" key="24">
    <source>
        <dbReference type="SMART" id="SM00382"/>
    </source>
</evidence>
<dbReference type="Pfam" id="PF25007">
    <property type="entry name" value="DYH2-5-8_CC"/>
    <property type="match status" value="1"/>
</dbReference>
<protein>
    <recommendedName>
        <fullName evidence="19">Dynein axonemal heavy chain 2</fullName>
    </recommendedName>
    <alternativeName>
        <fullName evidence="21">Axonemal beta dynein heavy chain 2</fullName>
    </alternativeName>
    <alternativeName>
        <fullName evidence="20">Ciliary dynein heavy chain 2</fullName>
    </alternativeName>
</protein>
<evidence type="ECO:0000256" key="6">
    <source>
        <dbReference type="ARBA" id="ARBA00022737"/>
    </source>
</evidence>
<dbReference type="InterPro" id="IPR056759">
    <property type="entry name" value="DYH2-5-8_CC"/>
</dbReference>
<dbReference type="Pfam" id="PF12781">
    <property type="entry name" value="AAA_9"/>
    <property type="match status" value="1"/>
</dbReference>
<dbReference type="Pfam" id="PF12774">
    <property type="entry name" value="AAA_6"/>
    <property type="match status" value="1"/>
</dbReference>
<evidence type="ECO:0000256" key="5">
    <source>
        <dbReference type="ARBA" id="ARBA00022701"/>
    </source>
</evidence>
<dbReference type="Pfam" id="PF17852">
    <property type="entry name" value="Dynein_AAA_lid"/>
    <property type="match status" value="1"/>
</dbReference>
<feature type="region of interest" description="Disordered" evidence="23">
    <location>
        <begin position="1"/>
        <end position="61"/>
    </location>
</feature>
<keyword evidence="8" id="KW-0802">TPR repeat</keyword>
<dbReference type="InterPro" id="IPR013594">
    <property type="entry name" value="Dynein_heavy_tail"/>
</dbReference>
<sequence length="4658" mass="517852">MSEPGEPRERAELARTAPGAQLPDHAAAGANGVQGMEGSADVAASDGRRQSGGEDQAPGDPADAILSRVALSSAPSGGAWQDHHRRAARRFLADASQRLLVVYTDAAGGDVRLSASVPSHAVDEMMYFVRRRCDGTGGDADGTAGAAGAVAADGAGGAERLLRSGAVLVGTVRGGHLEALLRAMGGVYVPSLLHNAGWPEGIRNDFRGHVHRFMATLTDTRHKLEGHTVLYIPQEVLSIDAETAASDKELVGRLETAMVHWTRQIKEVLSAQDSMEDGGDAGGEGGDGWGPLEEVEFWRSRRADLAGLASQLEKGGVTRVQRVLGLAKSSYVGAFARLARQIQDGSGQAEGNVRFLLALREPCEALRAGGARDAAGPLARILATVRFVWVHSEFYGSAERIGGLLRKVSTEVLRVCRREISLEGILDGGFAETGKRSLGECLTCCAEWKRLYRHHAGVHRRFSASGWDLDETVIFAQVDAFAQRCQDLLEVCECQQQFGRYVDGQRAPLPCLGGQRGPAVVRSLLETQEAFGRALRPLVEARATILDVNNTAWHEHCNRFRAAVKELEVMMQNLISSAFETVTMVTQGVELLDVFQHFSSREAIRRTLDRQAVEVWALLAGDVADANRELSRRPAPSLRPELPRHAGQAHRLRAVRRRIDRSMQALRDASFLPPSGVGDEVAAAHRQLAQALDEAVQRHYGEWAGAVDKQALARLEVPVLVRSREQPGTIDVNFDRSLLKTFAEVFYWDRMSFEVPHYATDVYSRCDELRALRENVLLVVRDYNRIVNSLTPEERPLFRDRIRSLDKRLHVGLSKLHWSSHEIAAFFVMECRAHSSKVQMLVDSFKAASSEIARGCRRMSETLLLRIDDHDEEEVEEEVEEVVEEGHGRRNRRVFSAGEFVPEQRRRRDAALGRLLREHEGLLALLRRTHEAFRSDGAEVQQCWAQHMERVERRVQEALRVNVRRSLQALARALGVAGTGVAGVAGVAGGADGAAAPSPLFRVLVGLQQQPVQASGTPQVEFEPSLALLSEEVSGVSAAVCAAVSAFKRLALSPDDDAGGEPRELIPCIAEKLMRFFFFQRGEIKIRALGLRGKGSGDDAAAPIPLAGPVKALPGNPPESEEIRKIRLAIDAGMAQNAAQLQAYLKTWVAYREIWEINKDAFIRRYQRQNPPVSSFDGDIGRYAEVANNVQKEETVLSVQFVLLDCSPLKLSLLRHCSEWQAKLTSLLADMAGGQLRDLHAYLSDNGERVSRPPRTLDELGDALRLLGALQAEGPRVAARLGPIHEQFAILHKHEVPVDAEVSRMLESLTAQHLSFQQCLLDSEAMLRRRKEHFRSGLLHSADEFKRRVQSLVDDFHTHGPFSSAVSCGDALGQVCNLRGQLNGLKLEENDLRRGLGIFKMEQAPSKEMQALDKDLELLESVWELAREWELCWSSWKLGHFASLDCVTMEATAHSHHRQMIKLARDAKDTSWEVVSSTKARLEQFRRTMPLIAHLRNPAMRERHWSQIKQQVQGPFEQDADAFTLEVIVELGLDRHAEVVALISASATRELAIEQALEAVAKTWDTAVLDIGQYKDKGHYRLRGTEELFQTLEDNQVMLCTMKASPSVRPFEAQVDRWERSLSLLLEVVEALLTVQRQWMCLENIFLGEDIRKQLPLESSRFDAIDGEWREVMGTLAADSNALRGAQRPGLLERLGEMIASLEDIQKSLDMYLETKRQVFPRFYFLSNDELLEILGQARNPAAVQPHLKKCFDNIKSLTIQKVSGPSRRMEATAMASSDGEVVSFSAAVLLEGPVEAWLCDAERAMRHTLRELLRECLLTLRKTGGKRDKWIREWPGQLLLTASQAQWTSDVHKALSTAKERADSAALKTLKKKQVSLLHRYSEAIRGSLSRPLRLRLVALATLGVRDRDVVERLTRTGCTDPTAFDWLSQLRTYWEKEADDCVVRQTNSQFTYGYEYLGNSGRLVITPLTDRCFLTLTTALRLHRGGCPKGPAGTGKTETVKDLGKALGVYVIVVNCSEGLDYKSMGRMYSGLAQTGAWGCFDEFHLVSEEVLSVVARQIAGVFTALAAGLRRFVFEGREVTLRPSCGIFVTMNTGYVGRTELPDNLKSMFRPVSMVVPDSAHIAEMVLFGEGFGNCKALARKVHTLYSLAVQQLSRQDHYDFGLRALTSLLRYAGRKRRANPGLSDEEILLMCMRDVNAPKLTPSDLPLFSAIIQDLFPGVDAPTLEDAKLREAVERELLSAGLQATASTLATCLRLHETKGSRHATALVGPTGSGKSTAWRALQAALTGLARAGEPGYSVVREFALNPKALTLGELYGEFDLNSSEWTDGIISSIMRTACTDERPDEKWIVFDGPVDTLWIENMNSVMDDSKVLTLINGERISMPEQVSLLFEVADLAAASPATLSRCGVVYSDYHQLGWRPHVQSWLQGRPKEEAEHLRPLVERYVQLTLDFVGAACRQPVPVPECGAVASLCKLYGALATPDNGVNPADTEGLGRMVELWFLFSLVWSLCAAVDEEGRKKVDNFLREIEGTFPNKDTVYEYYVDVKNRKWSPFEDKLPKGWRYLPSTPFYKLVVPTVDTLRYHMLVSALVSNQRPVLLVGPVGTGKTLLAQSVAQSLDPAAWSVLTINMSAQTSPGDVQAAVEGRVEKRTKGVLVPPGGRRLLLLLDDLNVPAGDAFGSRPPLELLRLWLDYGFWYDRRRQSVSFVKDMFLLGAMGPPGGGRTDISPRLQSSFNVINVTFPRDEQIAGIFGTLLNQKLQDFEEEVRPLAGVLTAATVQLYGAVVARFLPTPSKTHYLFNLRDISKVFQGMLRAHKDFHDNKASVARLWVHECFRVFSDRLVDESDTEAFTGLLSEKLASTFDLAYHNLCPNRQPPIFGDFMREGVYEDITDFQALRIFMEQQLEDYNLRPGVLPMNLTLFRDAIEHVTRIVRVIRQPRGNMLLVGIGGSGRQSLARLAAYLCRCSVFHIEVTRHYRQQEFRDDLKRLYWQAGVENRATVFILTDAQIPHEAFLEDINNILSSGEVPGLYKAEEFEQVRAALAGAALAGGFVDSPEGISRLLLERVCENLHLVLCMSPVGDSFRRRIRQYPALVSCTTIDWFWEWPRDALLEVAERCLQGAAPSGTADAAAAGDTGGGTGGTGDGTGDSPELQSKVAQMFVIMHRSVADSSRRMLVELQRHNYVTPTNYLELVGGYKRLLTEKRRELGLQLSKLHSGLHKVGDTSRKVEAMRARLEEAKGQVADLQRQCEEYLVVIVRQKREADEQQKAVVAHSERISLEEAKCKALAQNAQRDLDEALPALEEAMKALESLNKRDMTEIKSYGRPPPLVETVMQAVMILRGGEPTWAEAKRQLSDQNFIKQLANFDRDNISERVLKKIGHYCAQPDFQPDIIGNVSGAARSLCMWVRAMEMYGRIYRIVEPKQSRLNATMAQLQEKQASLADAQGKLRELTERMETLKRQYDEKLAQKEELRRSAEEMEVKLERAGALVAGLAGEKARWELTVQGLEVDLGFVVGDCLMAAAFLSYMGPFLSNYREQIVSNIWMKQMRELGVPCSPAFSFSAFLSSPTTAREWSRQGLPSDSFSTENGIIVTRGARWPLMIDPQGQATEWIKNMEASRGLKVIDLQATDLVHTLGAAVQLGSPVLLQNVQEQLDPSLAPILSRSVTHVAGRAVIKLGEQELDYNPDFRLYITTKLSNPHYPPEVSTKTTIVNFAVKEQGLEAQLLAIVVRREKPDLEEQKDSLVLAIAAGKSKLQELEDEILRLLNESQGSLLDDPQLVNALQASKVTAGEVAEQLAVSEHTEAKIDAAREGYRACAQRASVLFFVVTDMGRVDPMYQFSLASYLSLFDLSIEKSQRSPKLEQRIVNLNSHHTYSVYRSTCRGLFDRHKLLFSFHMCAKILQAAGKLHHEEYAFFLRGGVVLDREGQMDNPCPEWLADSEWDNVTELDKLASFHGIMASFEQQPRGWHTWCTAAQPEGTPLPGEWEDTCGELQRMLLVRSLRADRVPACVTAFVVNSLGSKFVEPPALDLRSVVEDSTPRTPLIFVLSPGVDPAGLLQQLAESAGMATRLHTLSLGQGQAPLATRLVHEGIRKGHWVYLANCHLSLSWMPQLDRLVERLQAEEATHADFRLWLSSSPHADFPVSVLRAGIKMTTEPPKGLRANMTRLYSLVTEPQFSSRPQAYRRLLFALCFFHSLLVERRKFRQLGWNVVYGFNDSDFEVSESLLSLYLDECEEVPWDALRYLVASISYGGHVTDDWDRRLLTAYIGGLFCEQAVSAPYYRLSSLESYYVPRDGPLPAYRDFAALLPHADHAEAFGQHPNADVAGQAAETRALLGTLLGLQPGAGDPSGDPSGDADADAVHGQRAGEAVLSREDKVLALVADVALRVPPPLDVERCRRQLSDEAPRWAPLGAVLLQEMGRYNALLHTVRSSLSDLERGIRGLVVMSAHLEETFRCIHDLRVPPSWTRAYPSLKPLGAWTRDLVLRVDHFSRWAQTARPPLLFWLPAFTLPAGFLAAVLQASARLNGISMDCLSWEFVVSTVEDNNILVPPKDGVWVRGLYLEGAGWDRRASCLVEAEPMELVCAMPTVHFKPVENKRKSARGLYSCPCYYCPDRAGSPERPSIVLGVDLRAGSQPADHWVKRGTALLMSLAN</sequence>
<evidence type="ECO:0000256" key="11">
    <source>
        <dbReference type="ARBA" id="ARBA00023017"/>
    </source>
</evidence>
<dbReference type="Gene3D" id="1.20.140.100">
    <property type="entry name" value="Dynein heavy chain, N-terminal domain 2"/>
    <property type="match status" value="1"/>
</dbReference>
<evidence type="ECO:0000256" key="20">
    <source>
        <dbReference type="ARBA" id="ARBA00078558"/>
    </source>
</evidence>
<dbReference type="InterPro" id="IPR035706">
    <property type="entry name" value="AAA_9"/>
</dbReference>
<keyword evidence="7" id="KW-0547">Nucleotide-binding</keyword>
<dbReference type="GO" id="GO:0005874">
    <property type="term" value="C:microtubule"/>
    <property type="evidence" value="ECO:0007669"/>
    <property type="project" value="UniProtKB-KW"/>
</dbReference>
<dbReference type="Pfam" id="PF08393">
    <property type="entry name" value="DHC_N2"/>
    <property type="match status" value="1"/>
</dbReference>
<dbReference type="Pfam" id="PF12775">
    <property type="entry name" value="AAA_7"/>
    <property type="match status" value="1"/>
</dbReference>
<dbReference type="Gene3D" id="1.10.8.710">
    <property type="match status" value="1"/>
</dbReference>
<dbReference type="Pfam" id="PF08385">
    <property type="entry name" value="DHC_N1"/>
    <property type="match status" value="1"/>
</dbReference>
<dbReference type="Gene3D" id="1.10.472.130">
    <property type="match status" value="1"/>
</dbReference>
<dbReference type="GO" id="GO:0051959">
    <property type="term" value="F:dynein light intermediate chain binding"/>
    <property type="evidence" value="ECO:0007669"/>
    <property type="project" value="InterPro"/>
</dbReference>
<dbReference type="InterPro" id="IPR027417">
    <property type="entry name" value="P-loop_NTPase"/>
</dbReference>
<dbReference type="Gene3D" id="1.20.58.1120">
    <property type="match status" value="1"/>
</dbReference>
<keyword evidence="11" id="KW-0243">Dynein</keyword>
<feature type="coiled-coil region" evidence="22">
    <location>
        <begin position="3745"/>
        <end position="3772"/>
    </location>
</feature>
<keyword evidence="6" id="KW-0677">Repeat</keyword>
<dbReference type="PANTHER" id="PTHR45703">
    <property type="entry name" value="DYNEIN HEAVY CHAIN"/>
    <property type="match status" value="1"/>
</dbReference>
<dbReference type="Gene3D" id="1.20.1270.280">
    <property type="match status" value="1"/>
</dbReference>
<dbReference type="Proteomes" id="UP001318040">
    <property type="component" value="Chromosome 67"/>
</dbReference>
<dbReference type="InterPro" id="IPR035699">
    <property type="entry name" value="AAA_6"/>
</dbReference>
<keyword evidence="14" id="KW-0505">Motor protein</keyword>
<evidence type="ECO:0000256" key="4">
    <source>
        <dbReference type="ARBA" id="ARBA00022490"/>
    </source>
</evidence>
<comment type="function">
    <text evidence="17">As part of the axonemal inner dynein arm complex plays a central role in ciliary beat. Expressed in sperm flagellum, it is required for sperm motility. Dyneins are microtubule-based molecular motors possessing ATPase activities that can convert the chemical energy of ATP into relative sliding between adjacent microtubule doublets to generate ciliary bending.</text>
</comment>
<name>A0AAJ7XHE3_PETMA</name>
<dbReference type="Gene3D" id="3.40.50.300">
    <property type="entry name" value="P-loop containing nucleotide triphosphate hydrolases"/>
    <property type="match status" value="5"/>
</dbReference>
<feature type="coiled-coil region" evidence="22">
    <location>
        <begin position="3225"/>
        <end position="3266"/>
    </location>
</feature>
<evidence type="ECO:0000256" key="14">
    <source>
        <dbReference type="ARBA" id="ARBA00023175"/>
    </source>
</evidence>
<evidence type="ECO:0000256" key="2">
    <source>
        <dbReference type="ARBA" id="ARBA00004430"/>
    </source>
</evidence>
<dbReference type="FunFam" id="1.20.58.1120:FF:000001">
    <property type="entry name" value="dynein heavy chain 2, axonemal"/>
    <property type="match status" value="1"/>
</dbReference>
<dbReference type="SMART" id="SM00382">
    <property type="entry name" value="AAA"/>
    <property type="match status" value="4"/>
</dbReference>
<keyword evidence="4" id="KW-0963">Cytoplasm</keyword>
<keyword evidence="12 22" id="KW-0175">Coiled coil</keyword>
<feature type="domain" description="AAA+ ATPase" evidence="24">
    <location>
        <begin position="2942"/>
        <end position="3098"/>
    </location>
</feature>
<dbReference type="GO" id="GO:0007018">
    <property type="term" value="P:microtubule-based movement"/>
    <property type="evidence" value="ECO:0007669"/>
    <property type="project" value="InterPro"/>
</dbReference>
<evidence type="ECO:0000256" key="9">
    <source>
        <dbReference type="ARBA" id="ARBA00022840"/>
    </source>
</evidence>
<evidence type="ECO:0000313" key="26">
    <source>
        <dbReference type="RefSeq" id="XP_032834425.1"/>
    </source>
</evidence>
<evidence type="ECO:0000256" key="21">
    <source>
        <dbReference type="ARBA" id="ARBA00082099"/>
    </source>
</evidence>
<dbReference type="InterPro" id="IPR024743">
    <property type="entry name" value="Dynein_HC_stalk"/>
</dbReference>
<comment type="similarity">
    <text evidence="3">Belongs to the dynein heavy chain family.</text>
</comment>
<comment type="subunit">
    <text evidence="18">Part of the axonemal inner dynein arm complex that consists of at least two heavy chains and a number of intermediate and light chains. Interacts with DNAI4.</text>
</comment>
<dbReference type="InterPro" id="IPR041589">
    <property type="entry name" value="DNAH3_AAA_lid_1"/>
</dbReference>
<dbReference type="GO" id="GO:0031514">
    <property type="term" value="C:motile cilium"/>
    <property type="evidence" value="ECO:0007669"/>
    <property type="project" value="UniProtKB-SubCell"/>
</dbReference>
<evidence type="ECO:0000256" key="18">
    <source>
        <dbReference type="ARBA" id="ARBA00064223"/>
    </source>
</evidence>
<feature type="domain" description="AAA+ ATPase" evidence="24">
    <location>
        <begin position="2265"/>
        <end position="2419"/>
    </location>
</feature>
<evidence type="ECO:0000256" key="7">
    <source>
        <dbReference type="ARBA" id="ARBA00022741"/>
    </source>
</evidence>
<dbReference type="Pfam" id="PF03028">
    <property type="entry name" value="Dynein_heavy"/>
    <property type="match status" value="1"/>
</dbReference>
<dbReference type="InterPro" id="IPR041228">
    <property type="entry name" value="Dynein_C"/>
</dbReference>
<dbReference type="GO" id="GO:0005524">
    <property type="term" value="F:ATP binding"/>
    <property type="evidence" value="ECO:0007669"/>
    <property type="project" value="UniProtKB-KW"/>
</dbReference>
<dbReference type="FunFam" id="1.10.472.130:FF:000003">
    <property type="entry name" value="Dynein, axonemal, heavy chain 2"/>
    <property type="match status" value="1"/>
</dbReference>
<reference evidence="26" key="1">
    <citation type="submission" date="2025-08" db="UniProtKB">
        <authorList>
            <consortium name="RefSeq"/>
        </authorList>
    </citation>
    <scope>IDENTIFICATION</scope>
    <source>
        <tissue evidence="26">Sperm</tissue>
    </source>
</reference>
<feature type="compositionally biased region" description="Basic and acidic residues" evidence="23">
    <location>
        <begin position="1"/>
        <end position="13"/>
    </location>
</feature>
<feature type="compositionally biased region" description="Low complexity" evidence="23">
    <location>
        <begin position="4349"/>
        <end position="4360"/>
    </location>
</feature>
<evidence type="ECO:0000313" key="25">
    <source>
        <dbReference type="Proteomes" id="UP001318040"/>
    </source>
</evidence>
<dbReference type="FunFam" id="1.10.8.710:FF:000001">
    <property type="entry name" value="Dynein axonemal heavy chain 2"/>
    <property type="match status" value="1"/>
</dbReference>
<accession>A0AAJ7XHE3</accession>
<dbReference type="Gene3D" id="1.20.920.30">
    <property type="match status" value="1"/>
</dbReference>
<dbReference type="InterPro" id="IPR004273">
    <property type="entry name" value="Dynein_heavy_D6_P-loop"/>
</dbReference>
<dbReference type="InterPro" id="IPR026983">
    <property type="entry name" value="DHC"/>
</dbReference>
<comment type="subcellular location">
    <subcellularLocation>
        <location evidence="1">Cell projection</location>
        <location evidence="1">Cilium</location>
        <location evidence="1">Flagellum</location>
    </subcellularLocation>
    <subcellularLocation>
        <location evidence="2">Cytoplasm</location>
        <location evidence="2">Cytoskeleton</location>
        <location evidence="2">Cilium axoneme</location>
    </subcellularLocation>
</comment>
<dbReference type="InterPro" id="IPR042219">
    <property type="entry name" value="AAA_lid_11_sf"/>
</dbReference>
<keyword evidence="9" id="KW-0067">ATP-binding</keyword>
<dbReference type="FunFam" id="3.10.490.20:FF:000008">
    <property type="entry name" value="dynein heavy chain 2, axonemal"/>
    <property type="match status" value="1"/>
</dbReference>
<dbReference type="GO" id="GO:0045505">
    <property type="term" value="F:dynein intermediate chain binding"/>
    <property type="evidence" value="ECO:0007669"/>
    <property type="project" value="InterPro"/>
</dbReference>
<dbReference type="Pfam" id="PF12777">
    <property type="entry name" value="MT"/>
    <property type="match status" value="1"/>
</dbReference>
<dbReference type="Gene3D" id="1.10.8.720">
    <property type="entry name" value="Region D6 of dynein motor"/>
    <property type="match status" value="1"/>
</dbReference>
<dbReference type="FunFam" id="1.20.140.100:FF:000006">
    <property type="entry name" value="dynein heavy chain 2, axonemal"/>
    <property type="match status" value="1"/>
</dbReference>
<dbReference type="SUPFAM" id="SSF52540">
    <property type="entry name" value="P-loop containing nucleoside triphosphate hydrolases"/>
    <property type="match status" value="4"/>
</dbReference>
<evidence type="ECO:0000256" key="8">
    <source>
        <dbReference type="ARBA" id="ARBA00022803"/>
    </source>
</evidence>
<feature type="coiled-coil region" evidence="22">
    <location>
        <begin position="3431"/>
        <end position="3493"/>
    </location>
</feature>
<dbReference type="Gene3D" id="1.20.920.20">
    <property type="match status" value="1"/>
</dbReference>
<keyword evidence="10" id="KW-0282">Flagellum</keyword>
<keyword evidence="25" id="KW-1185">Reference proteome</keyword>
<feature type="domain" description="AAA+ ATPase" evidence="24">
    <location>
        <begin position="2597"/>
        <end position="2744"/>
    </location>
</feature>
<evidence type="ECO:0000256" key="17">
    <source>
        <dbReference type="ARBA" id="ARBA00053635"/>
    </source>
</evidence>
<keyword evidence="15" id="KW-0206">Cytoskeleton</keyword>
<dbReference type="RefSeq" id="XP_032834425.1">
    <property type="nucleotide sequence ID" value="XM_032978534.1"/>
</dbReference>
<dbReference type="FunFam" id="1.20.920.30:FF:000005">
    <property type="entry name" value="Dynein, axonemal, heavy chain 2"/>
    <property type="match status" value="1"/>
</dbReference>
<dbReference type="Gene3D" id="1.10.8.1220">
    <property type="match status" value="1"/>
</dbReference>
<evidence type="ECO:0000256" key="15">
    <source>
        <dbReference type="ARBA" id="ARBA00023212"/>
    </source>
</evidence>
<proteinExistence type="inferred from homology"/>
<dbReference type="Gene3D" id="3.10.490.20">
    <property type="match status" value="1"/>
</dbReference>
<dbReference type="InterPro" id="IPR041466">
    <property type="entry name" value="Dynein_AAA5_ext"/>
</dbReference>
<dbReference type="Gene3D" id="1.10.287.2620">
    <property type="match status" value="1"/>
</dbReference>
<evidence type="ECO:0000256" key="19">
    <source>
        <dbReference type="ARBA" id="ARBA00071813"/>
    </source>
</evidence>
<evidence type="ECO:0000256" key="1">
    <source>
        <dbReference type="ARBA" id="ARBA00004230"/>
    </source>
</evidence>
<evidence type="ECO:0000256" key="13">
    <source>
        <dbReference type="ARBA" id="ARBA00023069"/>
    </source>
</evidence>
<keyword evidence="5" id="KW-0493">Microtubule</keyword>
<dbReference type="FunFam" id="3.40.50.300:FF:000153">
    <property type="entry name" value="Dynein axonemal heavy chain 1"/>
    <property type="match status" value="1"/>
</dbReference>
<dbReference type="GO" id="GO:0005858">
    <property type="term" value="C:axonemal dynein complex"/>
    <property type="evidence" value="ECO:0007669"/>
    <property type="project" value="UniProtKB-ARBA"/>
</dbReference>
<dbReference type="FunFam" id="3.40.50.300:FF:000049">
    <property type="entry name" value="Dynein, axonemal, heavy chain 5"/>
    <property type="match status" value="1"/>
</dbReference>
<dbReference type="PANTHER" id="PTHR45703:SF32">
    <property type="entry name" value="DYNEINS HEAVY CHAIN"/>
    <property type="match status" value="1"/>
</dbReference>
<dbReference type="FunFam" id="1.20.920.20:FF:000014">
    <property type="entry name" value="dynein heavy chain 2, axonemal"/>
    <property type="match status" value="1"/>
</dbReference>
<dbReference type="FunFam" id="3.40.50.300:FF:000044">
    <property type="entry name" value="Dynein heavy chain 5, axonemal"/>
    <property type="match status" value="1"/>
</dbReference>
<evidence type="ECO:0000256" key="3">
    <source>
        <dbReference type="ARBA" id="ARBA00008887"/>
    </source>
</evidence>
<evidence type="ECO:0000256" key="10">
    <source>
        <dbReference type="ARBA" id="ARBA00022846"/>
    </source>
</evidence>
<dbReference type="FunFam" id="1.10.8.1220:FF:000001">
    <property type="entry name" value="Dynein axonemal heavy chain 5"/>
    <property type="match status" value="1"/>
</dbReference>
<evidence type="ECO:0000256" key="16">
    <source>
        <dbReference type="ARBA" id="ARBA00023273"/>
    </source>
</evidence>
<dbReference type="InterPro" id="IPR041658">
    <property type="entry name" value="AAA_lid_11"/>
</dbReference>
<organism evidence="25 26">
    <name type="scientific">Petromyzon marinus</name>
    <name type="common">Sea lamprey</name>
    <dbReference type="NCBI Taxonomy" id="7757"/>
    <lineage>
        <taxon>Eukaryota</taxon>
        <taxon>Metazoa</taxon>
        <taxon>Chordata</taxon>
        <taxon>Craniata</taxon>
        <taxon>Vertebrata</taxon>
        <taxon>Cyclostomata</taxon>
        <taxon>Hyperoartia</taxon>
        <taxon>Petromyzontiformes</taxon>
        <taxon>Petromyzontidae</taxon>
        <taxon>Petromyzon</taxon>
    </lineage>
</organism>
<dbReference type="Pfam" id="PF12780">
    <property type="entry name" value="AAA_8"/>
    <property type="match status" value="1"/>
</dbReference>
<dbReference type="InterPro" id="IPR043157">
    <property type="entry name" value="Dynein_AAA1S"/>
</dbReference>
<dbReference type="InterPro" id="IPR043160">
    <property type="entry name" value="Dynein_C_barrel"/>
</dbReference>
<dbReference type="InterPro" id="IPR024317">
    <property type="entry name" value="Dynein_heavy_chain_D4_dom"/>
</dbReference>
<feature type="region of interest" description="Disordered" evidence="23">
    <location>
        <begin position="3129"/>
        <end position="3154"/>
    </location>
</feature>
<feature type="compositionally biased region" description="Gly residues" evidence="23">
    <location>
        <begin position="3138"/>
        <end position="3150"/>
    </location>
</feature>
<gene>
    <name evidence="26" type="primary">DNAH2</name>
</gene>
<dbReference type="InterPro" id="IPR013602">
    <property type="entry name" value="Dynein_heavy_linker"/>
</dbReference>
<dbReference type="CDD" id="cd00009">
    <property type="entry name" value="AAA"/>
    <property type="match status" value="1"/>
</dbReference>
<dbReference type="GO" id="GO:0008569">
    <property type="term" value="F:minus-end-directed microtubule motor activity"/>
    <property type="evidence" value="ECO:0007669"/>
    <property type="project" value="InterPro"/>
</dbReference>
<feature type="domain" description="AAA+ ATPase" evidence="24">
    <location>
        <begin position="1984"/>
        <end position="2122"/>
    </location>
</feature>
<dbReference type="Gene3D" id="6.10.140.1060">
    <property type="match status" value="1"/>
</dbReference>
<dbReference type="InterPro" id="IPR042222">
    <property type="entry name" value="Dynein_2_N"/>
</dbReference>
<dbReference type="Pfam" id="PF18198">
    <property type="entry name" value="AAA_lid_11"/>
    <property type="match status" value="1"/>
</dbReference>
<dbReference type="Gene3D" id="3.20.180.20">
    <property type="entry name" value="Dynein heavy chain, N-terminal domain 2"/>
    <property type="match status" value="1"/>
</dbReference>
<dbReference type="Pfam" id="PF18199">
    <property type="entry name" value="Dynein_C"/>
    <property type="match status" value="1"/>
</dbReference>
<dbReference type="InterPro" id="IPR042228">
    <property type="entry name" value="Dynein_linker_3"/>
</dbReference>
<keyword evidence="13" id="KW-0969">Cilium</keyword>
<feature type="region of interest" description="Disordered" evidence="23">
    <location>
        <begin position="4346"/>
        <end position="4369"/>
    </location>
</feature>